<evidence type="ECO:0000259" key="2">
    <source>
        <dbReference type="Pfam" id="PF12680"/>
    </source>
</evidence>
<feature type="compositionally biased region" description="Basic residues" evidence="1">
    <location>
        <begin position="1"/>
        <end position="11"/>
    </location>
</feature>
<comment type="caution">
    <text evidence="3">The sequence shown here is derived from an EMBL/GenBank/DDBJ whole genome shotgun (WGS) entry which is preliminary data.</text>
</comment>
<gene>
    <name evidence="3" type="ORF">E6H01_07135</name>
</gene>
<dbReference type="EMBL" id="VBAL01000086">
    <property type="protein sequence ID" value="TMJ02219.1"/>
    <property type="molecule type" value="Genomic_DNA"/>
</dbReference>
<evidence type="ECO:0000256" key="1">
    <source>
        <dbReference type="SAM" id="MobiDB-lite"/>
    </source>
</evidence>
<dbReference type="InterPro" id="IPR032710">
    <property type="entry name" value="NTF2-like_dom_sf"/>
</dbReference>
<protein>
    <submittedName>
        <fullName evidence="3">DUF4440 domain-containing protein</fullName>
    </submittedName>
</protein>
<dbReference type="InterPro" id="IPR037401">
    <property type="entry name" value="SnoaL-like"/>
</dbReference>
<accession>A0A537L2J2</accession>
<feature type="region of interest" description="Disordered" evidence="1">
    <location>
        <begin position="1"/>
        <end position="24"/>
    </location>
</feature>
<dbReference type="Pfam" id="PF12680">
    <property type="entry name" value="SnoaL_2"/>
    <property type="match status" value="1"/>
</dbReference>
<dbReference type="Gene3D" id="3.10.450.50">
    <property type="match status" value="1"/>
</dbReference>
<proteinExistence type="predicted"/>
<dbReference type="SUPFAM" id="SSF54427">
    <property type="entry name" value="NTF2-like"/>
    <property type="match status" value="1"/>
</dbReference>
<name>A0A537L2J2_9BACT</name>
<evidence type="ECO:0000313" key="4">
    <source>
        <dbReference type="Proteomes" id="UP000319353"/>
    </source>
</evidence>
<dbReference type="Proteomes" id="UP000319353">
    <property type="component" value="Unassembled WGS sequence"/>
</dbReference>
<evidence type="ECO:0000313" key="3">
    <source>
        <dbReference type="EMBL" id="TMJ02219.1"/>
    </source>
</evidence>
<organism evidence="3 4">
    <name type="scientific">Candidatus Segetimicrobium genomatis</name>
    <dbReference type="NCBI Taxonomy" id="2569760"/>
    <lineage>
        <taxon>Bacteria</taxon>
        <taxon>Bacillati</taxon>
        <taxon>Candidatus Sysuimicrobiota</taxon>
        <taxon>Candidatus Sysuimicrobiia</taxon>
        <taxon>Candidatus Sysuimicrobiales</taxon>
        <taxon>Candidatus Segetimicrobiaceae</taxon>
        <taxon>Candidatus Segetimicrobium</taxon>
    </lineage>
</organism>
<reference evidence="3 4" key="1">
    <citation type="journal article" date="2019" name="Nat. Microbiol.">
        <title>Mediterranean grassland soil C-N compound turnover is dependent on rainfall and depth, and is mediated by genomically divergent microorganisms.</title>
        <authorList>
            <person name="Diamond S."/>
            <person name="Andeer P.F."/>
            <person name="Li Z."/>
            <person name="Crits-Christoph A."/>
            <person name="Burstein D."/>
            <person name="Anantharaman K."/>
            <person name="Lane K.R."/>
            <person name="Thomas B.C."/>
            <person name="Pan C."/>
            <person name="Northen T.R."/>
            <person name="Banfield J.F."/>
        </authorList>
    </citation>
    <scope>NUCLEOTIDE SEQUENCE [LARGE SCALE GENOMIC DNA]</scope>
    <source>
        <strain evidence="3">NP_4</strain>
    </source>
</reference>
<dbReference type="AlphaFoldDB" id="A0A537L2J2"/>
<sequence>MSRAPRNKRFGTPRPPARSLSAPPGGALRRMLAAHLAAVNGRDLDRLMAFYADDAVLEFPASPRLLGKAKIRRAFASFFDNWDETSTYDAVVISGNTAAVEGIVTGRHRTLHLRIPGRIETGSRVYHHGFAMFVEVAGGKIISQRVYFDARDLVKQLLGD</sequence>
<feature type="domain" description="SnoaL-like" evidence="2">
    <location>
        <begin position="34"/>
        <end position="142"/>
    </location>
</feature>